<evidence type="ECO:0000313" key="2">
    <source>
        <dbReference type="Proteomes" id="UP001285908"/>
    </source>
</evidence>
<dbReference type="RefSeq" id="XP_062694823.1">
    <property type="nucleotide sequence ID" value="XM_062834730.1"/>
</dbReference>
<dbReference type="EMBL" id="JAULSX010000003">
    <property type="protein sequence ID" value="KAK3495394.1"/>
    <property type="molecule type" value="Genomic_DNA"/>
</dbReference>
<accession>A0AAJ0IB74</accession>
<protein>
    <submittedName>
        <fullName evidence="1">Uncharacterized protein</fullName>
    </submittedName>
</protein>
<dbReference type="AlphaFoldDB" id="A0AAJ0IB74"/>
<proteinExistence type="predicted"/>
<organism evidence="1 2">
    <name type="scientific">Neurospora hispaniola</name>
    <dbReference type="NCBI Taxonomy" id="588809"/>
    <lineage>
        <taxon>Eukaryota</taxon>
        <taxon>Fungi</taxon>
        <taxon>Dikarya</taxon>
        <taxon>Ascomycota</taxon>
        <taxon>Pezizomycotina</taxon>
        <taxon>Sordariomycetes</taxon>
        <taxon>Sordariomycetidae</taxon>
        <taxon>Sordariales</taxon>
        <taxon>Sordariaceae</taxon>
        <taxon>Neurospora</taxon>
    </lineage>
</organism>
<dbReference type="Proteomes" id="UP001285908">
    <property type="component" value="Unassembled WGS sequence"/>
</dbReference>
<gene>
    <name evidence="1" type="ORF">B0T23DRAFT_313161</name>
</gene>
<evidence type="ECO:0000313" key="1">
    <source>
        <dbReference type="EMBL" id="KAK3495394.1"/>
    </source>
</evidence>
<name>A0AAJ0IB74_9PEZI</name>
<comment type="caution">
    <text evidence="1">The sequence shown here is derived from an EMBL/GenBank/DDBJ whole genome shotgun (WGS) entry which is preliminary data.</text>
</comment>
<sequence length="80" mass="8868">MVVGTSFNMANNSWIPKSAVNDLHVAAQPLAIMKIPRSGNQICQISTIVWFDFGNLSGEGQFEGNLVFFLLANKLRISIW</sequence>
<keyword evidence="2" id="KW-1185">Reference proteome</keyword>
<reference evidence="1 2" key="1">
    <citation type="journal article" date="2023" name="Mol. Phylogenet. Evol.">
        <title>Genome-scale phylogeny and comparative genomics of the fungal order Sordariales.</title>
        <authorList>
            <person name="Hensen N."/>
            <person name="Bonometti L."/>
            <person name="Westerberg I."/>
            <person name="Brannstrom I.O."/>
            <person name="Guillou S."/>
            <person name="Cros-Aarteil S."/>
            <person name="Calhoun S."/>
            <person name="Haridas S."/>
            <person name="Kuo A."/>
            <person name="Mondo S."/>
            <person name="Pangilinan J."/>
            <person name="Riley R."/>
            <person name="LaButti K."/>
            <person name="Andreopoulos B."/>
            <person name="Lipzen A."/>
            <person name="Chen C."/>
            <person name="Yan M."/>
            <person name="Daum C."/>
            <person name="Ng V."/>
            <person name="Clum A."/>
            <person name="Steindorff A."/>
            <person name="Ohm R.A."/>
            <person name="Martin F."/>
            <person name="Silar P."/>
            <person name="Natvig D.O."/>
            <person name="Lalanne C."/>
            <person name="Gautier V."/>
            <person name="Ament-Velasquez S.L."/>
            <person name="Kruys A."/>
            <person name="Hutchinson M.I."/>
            <person name="Powell A.J."/>
            <person name="Barry K."/>
            <person name="Miller A.N."/>
            <person name="Grigoriev I.V."/>
            <person name="Debuchy R."/>
            <person name="Gladieux P."/>
            <person name="Hiltunen Thoren M."/>
            <person name="Johannesson H."/>
        </authorList>
    </citation>
    <scope>NUCLEOTIDE SEQUENCE [LARGE SCALE GENOMIC DNA]</scope>
    <source>
        <strain evidence="1 2">FGSC 10403</strain>
    </source>
</reference>
<dbReference type="GeneID" id="87872352"/>